<reference evidence="11" key="1">
    <citation type="submission" date="2023-10" db="EMBL/GenBank/DDBJ databases">
        <title>Genome assembly of Pristionchus species.</title>
        <authorList>
            <person name="Yoshida K."/>
            <person name="Sommer R.J."/>
        </authorList>
    </citation>
    <scope>NUCLEOTIDE SEQUENCE</scope>
    <source>
        <strain evidence="11">RS5133</strain>
    </source>
</reference>
<dbReference type="FunFam" id="3.40.970.10:FF:000001">
    <property type="entry name" value="Ribonuclease H1"/>
    <property type="match status" value="3"/>
</dbReference>
<dbReference type="EC" id="3.1.26.4" evidence="3"/>
<comment type="similarity">
    <text evidence="2">Belongs to the RNase H family.</text>
</comment>
<dbReference type="InterPro" id="IPR037056">
    <property type="entry name" value="RNase_H1_N_sf"/>
</dbReference>
<feature type="domain" description="Ribonuclease H1 N-terminal" evidence="10">
    <location>
        <begin position="199"/>
        <end position="241"/>
    </location>
</feature>
<feature type="domain" description="Ribonuclease H1 N-terminal" evidence="10">
    <location>
        <begin position="72"/>
        <end position="115"/>
    </location>
</feature>
<evidence type="ECO:0000313" key="11">
    <source>
        <dbReference type="EMBL" id="GMT14107.1"/>
    </source>
</evidence>
<sequence>SIQMSGGLKFYGVAHGFHRGVYEDWATAQKEIDTFPQPIYKKFETREEAEKYVEAAKPARVEFANCEEDTAKWYAVARGKVVGVFVRYEDVQKHIDGYPQPMHKKFDNYADAKAFVDIYYEGKGDVKKMKTEKMEKVEGVEKASEEEKMEKQETAGTTAAAPAKVILHKMERQRVVVVEPSSSSRQTRSAGRGDKPVTYYAVARGHKTGVFTDWNECKAATTGFKGFRFKKFDNEAEAKMFAAGKSIKDIDASKRKTSESDDASPPKKAKKGTKA</sequence>
<feature type="compositionally biased region" description="Basic and acidic residues" evidence="9">
    <location>
        <begin position="139"/>
        <end position="153"/>
    </location>
</feature>
<comment type="caution">
    <text evidence="11">The sequence shown here is derived from an EMBL/GenBank/DDBJ whole genome shotgun (WGS) entry which is preliminary data.</text>
</comment>
<dbReference type="AlphaFoldDB" id="A0AAV5V3D7"/>
<organism evidence="11 12">
    <name type="scientific">Pristionchus fissidentatus</name>
    <dbReference type="NCBI Taxonomy" id="1538716"/>
    <lineage>
        <taxon>Eukaryota</taxon>
        <taxon>Metazoa</taxon>
        <taxon>Ecdysozoa</taxon>
        <taxon>Nematoda</taxon>
        <taxon>Chromadorea</taxon>
        <taxon>Rhabditida</taxon>
        <taxon>Rhabditina</taxon>
        <taxon>Diplogasteromorpha</taxon>
        <taxon>Diplogasteroidea</taxon>
        <taxon>Neodiplogasteridae</taxon>
        <taxon>Pristionchus</taxon>
    </lineage>
</organism>
<dbReference type="PANTHER" id="PTHR10642">
    <property type="entry name" value="RIBONUCLEASE H1"/>
    <property type="match status" value="1"/>
</dbReference>
<evidence type="ECO:0000256" key="3">
    <source>
        <dbReference type="ARBA" id="ARBA00012180"/>
    </source>
</evidence>
<evidence type="ECO:0000313" key="12">
    <source>
        <dbReference type="Proteomes" id="UP001432322"/>
    </source>
</evidence>
<feature type="non-terminal residue" evidence="11">
    <location>
        <position position="1"/>
    </location>
</feature>
<feature type="compositionally biased region" description="Basic and acidic residues" evidence="9">
    <location>
        <begin position="246"/>
        <end position="259"/>
    </location>
</feature>
<keyword evidence="6" id="KW-0255">Endonuclease</keyword>
<keyword evidence="5" id="KW-0479">Metal-binding</keyword>
<name>A0AAV5V3D7_9BILA</name>
<evidence type="ECO:0000256" key="5">
    <source>
        <dbReference type="ARBA" id="ARBA00022723"/>
    </source>
</evidence>
<keyword evidence="8" id="KW-0460">Magnesium</keyword>
<dbReference type="InterPro" id="IPR009027">
    <property type="entry name" value="Ribosomal_bL9/RNase_H1_N"/>
</dbReference>
<proteinExistence type="inferred from homology"/>
<feature type="domain" description="Ribonuclease H1 N-terminal" evidence="10">
    <location>
        <begin position="9"/>
        <end position="52"/>
    </location>
</feature>
<evidence type="ECO:0000256" key="6">
    <source>
        <dbReference type="ARBA" id="ARBA00022759"/>
    </source>
</evidence>
<dbReference type="SUPFAM" id="SSF55658">
    <property type="entry name" value="L9 N-domain-like"/>
    <property type="match status" value="3"/>
</dbReference>
<dbReference type="InterPro" id="IPR050092">
    <property type="entry name" value="RNase_H"/>
</dbReference>
<protein>
    <recommendedName>
        <fullName evidence="3">ribonuclease H</fullName>
        <ecNumber evidence="3">3.1.26.4</ecNumber>
    </recommendedName>
</protein>
<evidence type="ECO:0000256" key="4">
    <source>
        <dbReference type="ARBA" id="ARBA00022722"/>
    </source>
</evidence>
<feature type="region of interest" description="Disordered" evidence="9">
    <location>
        <begin position="243"/>
        <end position="275"/>
    </location>
</feature>
<dbReference type="InterPro" id="IPR011320">
    <property type="entry name" value="RNase_H1_N"/>
</dbReference>
<evidence type="ECO:0000256" key="1">
    <source>
        <dbReference type="ARBA" id="ARBA00001946"/>
    </source>
</evidence>
<dbReference type="GO" id="GO:0004523">
    <property type="term" value="F:RNA-DNA hybrid ribonuclease activity"/>
    <property type="evidence" value="ECO:0007669"/>
    <property type="project" value="UniProtKB-EC"/>
</dbReference>
<evidence type="ECO:0000256" key="7">
    <source>
        <dbReference type="ARBA" id="ARBA00022801"/>
    </source>
</evidence>
<dbReference type="Pfam" id="PF01693">
    <property type="entry name" value="Cauli_VI"/>
    <property type="match status" value="3"/>
</dbReference>
<dbReference type="PANTHER" id="PTHR10642:SF26">
    <property type="entry name" value="RIBONUCLEASE H1"/>
    <property type="match status" value="1"/>
</dbReference>
<keyword evidence="7" id="KW-0378">Hydrolase</keyword>
<gene>
    <name evidence="11" type="ORF">PFISCL1PPCAC_5404</name>
</gene>
<evidence type="ECO:0000256" key="9">
    <source>
        <dbReference type="SAM" id="MobiDB-lite"/>
    </source>
</evidence>
<dbReference type="Gene3D" id="3.40.970.10">
    <property type="entry name" value="Ribonuclease H1, N-terminal domain"/>
    <property type="match status" value="3"/>
</dbReference>
<evidence type="ECO:0000256" key="8">
    <source>
        <dbReference type="ARBA" id="ARBA00022842"/>
    </source>
</evidence>
<feature type="region of interest" description="Disordered" evidence="9">
    <location>
        <begin position="139"/>
        <end position="160"/>
    </location>
</feature>
<keyword evidence="12" id="KW-1185">Reference proteome</keyword>
<keyword evidence="4" id="KW-0540">Nuclease</keyword>
<evidence type="ECO:0000256" key="2">
    <source>
        <dbReference type="ARBA" id="ARBA00005300"/>
    </source>
</evidence>
<dbReference type="GO" id="GO:0046872">
    <property type="term" value="F:metal ion binding"/>
    <property type="evidence" value="ECO:0007669"/>
    <property type="project" value="UniProtKB-KW"/>
</dbReference>
<evidence type="ECO:0000259" key="10">
    <source>
        <dbReference type="Pfam" id="PF01693"/>
    </source>
</evidence>
<dbReference type="EMBL" id="BTSY01000002">
    <property type="protein sequence ID" value="GMT14107.1"/>
    <property type="molecule type" value="Genomic_DNA"/>
</dbReference>
<dbReference type="Proteomes" id="UP001432322">
    <property type="component" value="Unassembled WGS sequence"/>
</dbReference>
<comment type="cofactor">
    <cofactor evidence="1">
        <name>Mg(2+)</name>
        <dbReference type="ChEBI" id="CHEBI:18420"/>
    </cofactor>
</comment>
<dbReference type="GO" id="GO:0043137">
    <property type="term" value="P:DNA replication, removal of RNA primer"/>
    <property type="evidence" value="ECO:0007669"/>
    <property type="project" value="TreeGrafter"/>
</dbReference>
<accession>A0AAV5V3D7</accession>